<keyword evidence="3" id="KW-1185">Reference proteome</keyword>
<sequence>MRHTGGHQHVPSRTPRDIGGWAPASTTDGFTPHVGGWAPSTTGGYAA</sequence>
<name>A0ABR9KCR3_9ACTN</name>
<comment type="caution">
    <text evidence="2">The sequence shown here is derived from an EMBL/GenBank/DDBJ whole genome shotgun (WGS) entry which is preliminary data.</text>
</comment>
<evidence type="ECO:0000313" key="2">
    <source>
        <dbReference type="EMBL" id="MBE1559799.1"/>
    </source>
</evidence>
<organism evidence="2 3">
    <name type="scientific">Nonomuraea africana</name>
    <dbReference type="NCBI Taxonomy" id="46171"/>
    <lineage>
        <taxon>Bacteria</taxon>
        <taxon>Bacillati</taxon>
        <taxon>Actinomycetota</taxon>
        <taxon>Actinomycetes</taxon>
        <taxon>Streptosporangiales</taxon>
        <taxon>Streptosporangiaceae</taxon>
        <taxon>Nonomuraea</taxon>
    </lineage>
</organism>
<reference evidence="2 3" key="1">
    <citation type="submission" date="2020-10" db="EMBL/GenBank/DDBJ databases">
        <title>Sequencing the genomes of 1000 actinobacteria strains.</title>
        <authorList>
            <person name="Klenk H.-P."/>
        </authorList>
    </citation>
    <scope>NUCLEOTIDE SEQUENCE [LARGE SCALE GENOMIC DNA]</scope>
    <source>
        <strain evidence="2 3">DSM 43748</strain>
    </source>
</reference>
<evidence type="ECO:0000256" key="1">
    <source>
        <dbReference type="SAM" id="MobiDB-lite"/>
    </source>
</evidence>
<accession>A0ABR9KCR3</accession>
<dbReference type="EMBL" id="JADBEF010000001">
    <property type="protein sequence ID" value="MBE1559799.1"/>
    <property type="molecule type" value="Genomic_DNA"/>
</dbReference>
<proteinExistence type="predicted"/>
<dbReference type="Proteomes" id="UP000661607">
    <property type="component" value="Unassembled WGS sequence"/>
</dbReference>
<evidence type="ECO:0000313" key="3">
    <source>
        <dbReference type="Proteomes" id="UP000661607"/>
    </source>
</evidence>
<gene>
    <name evidence="2" type="ORF">H4W81_002578</name>
</gene>
<protein>
    <submittedName>
        <fullName evidence="2">Uncharacterized protein</fullName>
    </submittedName>
</protein>
<feature type="region of interest" description="Disordered" evidence="1">
    <location>
        <begin position="1"/>
        <end position="47"/>
    </location>
</feature>
<dbReference type="RefSeq" id="WP_192775019.1">
    <property type="nucleotide sequence ID" value="NZ_BAAASY010000045.1"/>
</dbReference>